<proteinExistence type="predicted"/>
<dbReference type="RefSeq" id="XP_028041929.1">
    <property type="nucleotide sequence ID" value="XM_028186128.1"/>
</dbReference>
<accession>A0A6J2KP58</accession>
<name>A0A6J2KP58_BOMMA</name>
<dbReference type="Proteomes" id="UP000504629">
    <property type="component" value="Unplaced"/>
</dbReference>
<evidence type="ECO:0000256" key="1">
    <source>
        <dbReference type="SAM" id="SignalP"/>
    </source>
</evidence>
<organism evidence="2 3">
    <name type="scientific">Bombyx mandarina</name>
    <name type="common">Wild silk moth</name>
    <name type="synonym">Wild silkworm</name>
    <dbReference type="NCBI Taxonomy" id="7092"/>
    <lineage>
        <taxon>Eukaryota</taxon>
        <taxon>Metazoa</taxon>
        <taxon>Ecdysozoa</taxon>
        <taxon>Arthropoda</taxon>
        <taxon>Hexapoda</taxon>
        <taxon>Insecta</taxon>
        <taxon>Pterygota</taxon>
        <taxon>Neoptera</taxon>
        <taxon>Endopterygota</taxon>
        <taxon>Lepidoptera</taxon>
        <taxon>Glossata</taxon>
        <taxon>Ditrysia</taxon>
        <taxon>Bombycoidea</taxon>
        <taxon>Bombycidae</taxon>
        <taxon>Bombycinae</taxon>
        <taxon>Bombyx</taxon>
    </lineage>
</organism>
<feature type="chain" id="PRO_5026956968" evidence="1">
    <location>
        <begin position="23"/>
        <end position="330"/>
    </location>
</feature>
<dbReference type="GeneID" id="114251746"/>
<evidence type="ECO:0000313" key="2">
    <source>
        <dbReference type="Proteomes" id="UP000504629"/>
    </source>
</evidence>
<feature type="signal peptide" evidence="1">
    <location>
        <begin position="1"/>
        <end position="22"/>
    </location>
</feature>
<sequence length="330" mass="38489">MKKSLCILLWIHLSFKLNNVDASIEYGIVKHNNDWIPITDPEKYVQWGQSGDEEIKPYRDINKEAEFLKRIVHRDTIDDDKCTALRQSRNMRTNCKDLGDALLKYYFNIANDFNNDILVYLINLSKSRCHDDDKTETGSIKKSPITLFRYDRNPKKIPDGEENNLAHFEKNRNAVYAEVDSNKLNILNERTYEVTEDTELDQNVGTMNNPLNYIHEKPENDLREGSWNTTAKLQDILSKYGININDDLPNYALSRRLTRSMPIKMPRYNNHLPLDPLLAVYLSNYGYYLPGVYGLNNKYYNLYGYLASNNIHNNRPFGSYKIFSDTDSSL</sequence>
<gene>
    <name evidence="3" type="primary">LOC114251746</name>
</gene>
<keyword evidence="1" id="KW-0732">Signal</keyword>
<dbReference type="AlphaFoldDB" id="A0A6J2KP58"/>
<keyword evidence="2" id="KW-1185">Reference proteome</keyword>
<dbReference type="KEGG" id="bman:114251746"/>
<protein>
    <submittedName>
        <fullName evidence="3">Uncharacterized protein LOC114251746</fullName>
    </submittedName>
</protein>
<evidence type="ECO:0000313" key="3">
    <source>
        <dbReference type="RefSeq" id="XP_028041929.1"/>
    </source>
</evidence>
<reference evidence="3" key="1">
    <citation type="submission" date="2025-08" db="UniProtKB">
        <authorList>
            <consortium name="RefSeq"/>
        </authorList>
    </citation>
    <scope>IDENTIFICATION</scope>
    <source>
        <tissue evidence="3">Silk gland</tissue>
    </source>
</reference>
<dbReference type="OrthoDB" id="6677240at2759"/>